<gene>
    <name evidence="1" type="primary">Cnig_chr_III.g10545</name>
    <name evidence="1" type="ORF">B9Z55_010545</name>
</gene>
<evidence type="ECO:0000313" key="2">
    <source>
        <dbReference type="Proteomes" id="UP000230233"/>
    </source>
</evidence>
<organism evidence="1 2">
    <name type="scientific">Caenorhabditis nigoni</name>
    <dbReference type="NCBI Taxonomy" id="1611254"/>
    <lineage>
        <taxon>Eukaryota</taxon>
        <taxon>Metazoa</taxon>
        <taxon>Ecdysozoa</taxon>
        <taxon>Nematoda</taxon>
        <taxon>Chromadorea</taxon>
        <taxon>Rhabditida</taxon>
        <taxon>Rhabditina</taxon>
        <taxon>Rhabditomorpha</taxon>
        <taxon>Rhabditoidea</taxon>
        <taxon>Rhabditidae</taxon>
        <taxon>Peloderinae</taxon>
        <taxon>Caenorhabditis</taxon>
    </lineage>
</organism>
<dbReference type="EMBL" id="PDUG01000003">
    <property type="protein sequence ID" value="PIC38573.1"/>
    <property type="molecule type" value="Genomic_DNA"/>
</dbReference>
<name>A0A2G5UGJ2_9PELO</name>
<proteinExistence type="predicted"/>
<dbReference type="AlphaFoldDB" id="A0A2G5UGJ2"/>
<keyword evidence="2" id="KW-1185">Reference proteome</keyword>
<reference evidence="2" key="1">
    <citation type="submission" date="2017-10" db="EMBL/GenBank/DDBJ databases">
        <title>Rapid genome shrinkage in a self-fertile nematode reveals novel sperm competition proteins.</title>
        <authorList>
            <person name="Yin D."/>
            <person name="Schwarz E.M."/>
            <person name="Thomas C.G."/>
            <person name="Felde R.L."/>
            <person name="Korf I.F."/>
            <person name="Cutter A.D."/>
            <person name="Schartner C.M."/>
            <person name="Ralston E.J."/>
            <person name="Meyer B.J."/>
            <person name="Haag E.S."/>
        </authorList>
    </citation>
    <scope>NUCLEOTIDE SEQUENCE [LARGE SCALE GENOMIC DNA]</scope>
    <source>
        <strain evidence="2">JU1422</strain>
    </source>
</reference>
<accession>A0A2G5UGJ2</accession>
<sequence>MKQKKCQKEAPSVRRFLCHLFANSFSIVASGHIHTKKSLPNTKHLQPSLSDLHCFFFSFPLMCLNLKSRGASTTGIPSNRQTILSFFFLKELPKFCN</sequence>
<dbReference type="Proteomes" id="UP000230233">
    <property type="component" value="Chromosome III"/>
</dbReference>
<protein>
    <submittedName>
        <fullName evidence="1">Uncharacterized protein</fullName>
    </submittedName>
</protein>
<comment type="caution">
    <text evidence="1">The sequence shown here is derived from an EMBL/GenBank/DDBJ whole genome shotgun (WGS) entry which is preliminary data.</text>
</comment>
<evidence type="ECO:0000313" key="1">
    <source>
        <dbReference type="EMBL" id="PIC38573.1"/>
    </source>
</evidence>